<evidence type="ECO:0000256" key="5">
    <source>
        <dbReference type="ARBA" id="ARBA00023242"/>
    </source>
</evidence>
<dbReference type="Gene3D" id="6.10.20.40">
    <property type="entry name" value="TEA/ATTS domain"/>
    <property type="match status" value="1"/>
</dbReference>
<evidence type="ECO:0000259" key="8">
    <source>
        <dbReference type="PROSITE" id="PS51088"/>
    </source>
</evidence>
<feature type="DNA-binding region" description="TEA" evidence="6">
    <location>
        <begin position="25"/>
        <end position="107"/>
    </location>
</feature>
<evidence type="ECO:0000313" key="10">
    <source>
        <dbReference type="Proteomes" id="UP001151516"/>
    </source>
</evidence>
<sequence length="678" mass="71085">MDIDTVRAILCDLDLTKYFAASKQTSPADEVWPAHVEDAFLKAVDIFASVGQRKYQVDGKNAKGSVAELVGRNDIISRYIYMKTARYRSRKQVSSHIQVWAHCKKPPSSRNMSMESFDELRTVLRLFYSRPSTAFGQPKKKLRRVVSTSSASMADRLAVVGSLGVHSAATSQPCPDGRVGARKHGLDTTPENSAKRCRRVVSELPPASLSSLFEYGCDDLPLDFADASTASFWALDCAEQLISTPTTSGQPAVHQLALQQPGPIDMCLPLLLPTIDGPAHPSSSMYDLSLATAHGVSAATLSAATMAAMAGFEEALSSPMAHATEYMPMPAAVGDNPFDFVALGFMPTLNSSAIQPTCAEMMSAFAAAAAAASSAYSPCDSAAHFGPGMDATNAAVAAATAVATEGCSQTLVEAFGTYYANSAMVGTPDLQLPFSTWGEVGGDGNPGELTAISDAEPVGDSVPRAHPDIDRGPPLPFIADLTESEDVARARTTDMAVYLGIDAPACKLTKGSQAARPVAPISESLDHIGLTRAQSTLVAASSPASAYDPQLSALTKGADIAPTPAQNERLTGGKPGKDTRDLRSSPSCARSMHSISRASDVTLAARGCGDGPAINGQVCGNSSSPVIDWLKSLKSILDANDIGSHLFADGSYSAEPPFDSSGDHVWPFAFTHNPGGSE</sequence>
<dbReference type="PANTHER" id="PTHR11834">
    <property type="entry name" value="TRANSCRIPTIONAL ENHANCER FACTOR TEF RELATED"/>
    <property type="match status" value="1"/>
</dbReference>
<feature type="compositionally biased region" description="Polar residues" evidence="7">
    <location>
        <begin position="584"/>
        <end position="593"/>
    </location>
</feature>
<evidence type="ECO:0000256" key="3">
    <source>
        <dbReference type="ARBA" id="ARBA00023015"/>
    </source>
</evidence>
<proteinExistence type="inferred from homology"/>
<comment type="similarity">
    <text evidence="2">Belongs to the TEC1 family.</text>
</comment>
<dbReference type="GO" id="GO:0000981">
    <property type="term" value="F:DNA-binding transcription factor activity, RNA polymerase II-specific"/>
    <property type="evidence" value="ECO:0007669"/>
    <property type="project" value="TreeGrafter"/>
</dbReference>
<comment type="caution">
    <text evidence="9">The sequence shown here is derived from an EMBL/GenBank/DDBJ whole genome shotgun (WGS) entry which is preliminary data.</text>
</comment>
<evidence type="ECO:0000256" key="4">
    <source>
        <dbReference type="ARBA" id="ARBA00023163"/>
    </source>
</evidence>
<keyword evidence="10" id="KW-1185">Reference proteome</keyword>
<feature type="domain" description="TEA" evidence="8">
    <location>
        <begin position="25"/>
        <end position="107"/>
    </location>
</feature>
<keyword evidence="3" id="KW-0805">Transcription regulation</keyword>
<dbReference type="GO" id="GO:0005634">
    <property type="term" value="C:nucleus"/>
    <property type="evidence" value="ECO:0007669"/>
    <property type="project" value="UniProtKB-SubCell"/>
</dbReference>
<name>A0A9W8GCA1_9FUNG</name>
<dbReference type="GO" id="GO:0005667">
    <property type="term" value="C:transcription regulator complex"/>
    <property type="evidence" value="ECO:0007669"/>
    <property type="project" value="TreeGrafter"/>
</dbReference>
<dbReference type="InterPro" id="IPR050937">
    <property type="entry name" value="TEC1_TEAD_TF"/>
</dbReference>
<dbReference type="PROSITE" id="PS51088">
    <property type="entry name" value="TEA_2"/>
    <property type="match status" value="1"/>
</dbReference>
<organism evidence="9 10">
    <name type="scientific">Coemansia spiralis</name>
    <dbReference type="NCBI Taxonomy" id="417178"/>
    <lineage>
        <taxon>Eukaryota</taxon>
        <taxon>Fungi</taxon>
        <taxon>Fungi incertae sedis</taxon>
        <taxon>Zoopagomycota</taxon>
        <taxon>Kickxellomycotina</taxon>
        <taxon>Kickxellomycetes</taxon>
        <taxon>Kickxellales</taxon>
        <taxon>Kickxellaceae</taxon>
        <taxon>Coemansia</taxon>
    </lineage>
</organism>
<dbReference type="Pfam" id="PF01285">
    <property type="entry name" value="TEA"/>
    <property type="match status" value="1"/>
</dbReference>
<evidence type="ECO:0000256" key="7">
    <source>
        <dbReference type="SAM" id="MobiDB-lite"/>
    </source>
</evidence>
<feature type="region of interest" description="Disordered" evidence="7">
    <location>
        <begin position="557"/>
        <end position="593"/>
    </location>
</feature>
<dbReference type="PANTHER" id="PTHR11834:SF0">
    <property type="entry name" value="PROTEIN SCALLOPED"/>
    <property type="match status" value="1"/>
</dbReference>
<dbReference type="EMBL" id="JANBTX010000151">
    <property type="protein sequence ID" value="KAJ2685467.1"/>
    <property type="molecule type" value="Genomic_DNA"/>
</dbReference>
<keyword evidence="5" id="KW-0539">Nucleus</keyword>
<dbReference type="OrthoDB" id="10006572at2759"/>
<dbReference type="Proteomes" id="UP001151516">
    <property type="component" value="Unassembled WGS sequence"/>
</dbReference>
<evidence type="ECO:0000313" key="9">
    <source>
        <dbReference type="EMBL" id="KAJ2685467.1"/>
    </source>
</evidence>
<evidence type="ECO:0000256" key="6">
    <source>
        <dbReference type="PROSITE-ProRule" id="PRU00505"/>
    </source>
</evidence>
<protein>
    <recommendedName>
        <fullName evidence="8">TEA domain-containing protein</fullName>
    </recommendedName>
</protein>
<evidence type="ECO:0000256" key="1">
    <source>
        <dbReference type="ARBA" id="ARBA00004123"/>
    </source>
</evidence>
<reference evidence="9" key="1">
    <citation type="submission" date="2022-07" db="EMBL/GenBank/DDBJ databases">
        <title>Phylogenomic reconstructions and comparative analyses of Kickxellomycotina fungi.</title>
        <authorList>
            <person name="Reynolds N.K."/>
            <person name="Stajich J.E."/>
            <person name="Barry K."/>
            <person name="Grigoriev I.V."/>
            <person name="Crous P."/>
            <person name="Smith M.E."/>
        </authorList>
    </citation>
    <scope>NUCLEOTIDE SEQUENCE</scope>
    <source>
        <strain evidence="9">CBS 109367</strain>
    </source>
</reference>
<feature type="region of interest" description="Disordered" evidence="7">
    <location>
        <begin position="171"/>
        <end position="190"/>
    </location>
</feature>
<accession>A0A9W8GCA1</accession>
<dbReference type="InterPro" id="IPR000818">
    <property type="entry name" value="TEA/ATTS_dom"/>
</dbReference>
<dbReference type="InterPro" id="IPR038096">
    <property type="entry name" value="TEA/ATTS_sf"/>
</dbReference>
<comment type="subcellular location">
    <subcellularLocation>
        <location evidence="1">Nucleus</location>
    </subcellularLocation>
</comment>
<dbReference type="AlphaFoldDB" id="A0A9W8GCA1"/>
<dbReference type="SMART" id="SM00426">
    <property type="entry name" value="TEA"/>
    <property type="match status" value="1"/>
</dbReference>
<dbReference type="GO" id="GO:0000978">
    <property type="term" value="F:RNA polymerase II cis-regulatory region sequence-specific DNA binding"/>
    <property type="evidence" value="ECO:0007669"/>
    <property type="project" value="TreeGrafter"/>
</dbReference>
<gene>
    <name evidence="9" type="ORF">IWW39_004243</name>
</gene>
<keyword evidence="4" id="KW-0804">Transcription</keyword>
<evidence type="ECO:0000256" key="2">
    <source>
        <dbReference type="ARBA" id="ARBA00008421"/>
    </source>
</evidence>